<reference evidence="2 3" key="1">
    <citation type="submission" date="2020-01" db="EMBL/GenBank/DDBJ databases">
        <authorList>
            <person name="Liu G."/>
            <person name="Liu B."/>
        </authorList>
    </citation>
    <scope>NUCLEOTIDE SEQUENCE [LARGE SCALE GENOMIC DNA]</scope>
    <source>
        <strain evidence="2 3">FJAT-51161</strain>
    </source>
</reference>
<evidence type="ECO:0000256" key="1">
    <source>
        <dbReference type="SAM" id="Phobius"/>
    </source>
</evidence>
<sequence length="223" mass="26047">MNKSEKLLVNVLISLAGLTISVVVVLTIIAYQIGVGELEKPNRIAIISGLLSMVGGIAGAFGAYFVATYQMKKQIEHDKKKEERQKKENILHNLVILKRLNDEAMEFVRFFAEQHSNPSYDSELRTNIRFREKDLFWIVNNVNSINYEILREGYITDYLKFSREINNMYIDIEGLERIPDTYLARRVLGLRRIILERNENLILFDRYLKSHINIIQKQIEELV</sequence>
<evidence type="ECO:0008006" key="4">
    <source>
        <dbReference type="Google" id="ProtNLM"/>
    </source>
</evidence>
<keyword evidence="3" id="KW-1185">Reference proteome</keyword>
<keyword evidence="1" id="KW-0812">Transmembrane</keyword>
<protein>
    <recommendedName>
        <fullName evidence="4">Phage abortive infection protein</fullName>
    </recommendedName>
</protein>
<gene>
    <name evidence="2" type="ORF">FJQ98_20525</name>
</gene>
<name>A0ABX7APV5_9BACI</name>
<feature type="transmembrane region" description="Helical" evidence="1">
    <location>
        <begin position="7"/>
        <end position="33"/>
    </location>
</feature>
<organism evidence="2 3">
    <name type="scientific">Lysinibacillus agricola</name>
    <dbReference type="NCBI Taxonomy" id="2590012"/>
    <lineage>
        <taxon>Bacteria</taxon>
        <taxon>Bacillati</taxon>
        <taxon>Bacillota</taxon>
        <taxon>Bacilli</taxon>
        <taxon>Bacillales</taxon>
        <taxon>Bacillaceae</taxon>
        <taxon>Lysinibacillus</taxon>
    </lineage>
</organism>
<accession>A0ABX7APV5</accession>
<evidence type="ECO:0000313" key="2">
    <source>
        <dbReference type="EMBL" id="QQP11557.1"/>
    </source>
</evidence>
<dbReference type="EMBL" id="CP067341">
    <property type="protein sequence ID" value="QQP11557.1"/>
    <property type="molecule type" value="Genomic_DNA"/>
</dbReference>
<feature type="transmembrane region" description="Helical" evidence="1">
    <location>
        <begin position="45"/>
        <end position="67"/>
    </location>
</feature>
<dbReference type="RefSeq" id="WP_053596109.1">
    <property type="nucleotide sequence ID" value="NZ_CP067341.1"/>
</dbReference>
<keyword evidence="1" id="KW-0472">Membrane</keyword>
<keyword evidence="1" id="KW-1133">Transmembrane helix</keyword>
<proteinExistence type="predicted"/>
<evidence type="ECO:0000313" key="3">
    <source>
        <dbReference type="Proteomes" id="UP000596049"/>
    </source>
</evidence>
<dbReference type="Proteomes" id="UP000596049">
    <property type="component" value="Chromosome"/>
</dbReference>